<protein>
    <submittedName>
        <fullName evidence="1">Uncharacterized protein</fullName>
    </submittedName>
</protein>
<proteinExistence type="predicted"/>
<reference evidence="1" key="1">
    <citation type="journal article" date="2020" name="mSystems">
        <title>Genome- and Community-Level Interaction Insights into Carbon Utilization and Element Cycling Functions of Hydrothermarchaeota in Hydrothermal Sediment.</title>
        <authorList>
            <person name="Zhou Z."/>
            <person name="Liu Y."/>
            <person name="Xu W."/>
            <person name="Pan J."/>
            <person name="Luo Z.H."/>
            <person name="Li M."/>
        </authorList>
    </citation>
    <scope>NUCLEOTIDE SEQUENCE [LARGE SCALE GENOMIC DNA]</scope>
    <source>
        <strain evidence="1">SpSt-1217</strain>
    </source>
</reference>
<dbReference type="InterPro" id="IPR020271">
    <property type="entry name" value="Uncharacterised_MJ1172"/>
</dbReference>
<name>A0A831LM38_9BACT</name>
<dbReference type="AlphaFoldDB" id="A0A831LM38"/>
<accession>A0A831LM38</accession>
<comment type="caution">
    <text evidence="1">The sequence shown here is derived from an EMBL/GenBank/DDBJ whole genome shotgun (WGS) entry which is preliminary data.</text>
</comment>
<evidence type="ECO:0000313" key="1">
    <source>
        <dbReference type="EMBL" id="HDR50013.1"/>
    </source>
</evidence>
<gene>
    <name evidence="1" type="ORF">ENN90_00105</name>
</gene>
<sequence>MKAINITAYTDDASQIEAIKAVFKAFKIKYKITKAKDENSLYDPEFVAKIKQGEKDLKNGKGIKMTLDELENLCK</sequence>
<dbReference type="Proteomes" id="UP000886047">
    <property type="component" value="Unassembled WGS sequence"/>
</dbReference>
<dbReference type="Pfam" id="PF10884">
    <property type="entry name" value="DUF2683"/>
    <property type="match status" value="1"/>
</dbReference>
<organism evidence="1">
    <name type="scientific">Mariniphaga anaerophila</name>
    <dbReference type="NCBI Taxonomy" id="1484053"/>
    <lineage>
        <taxon>Bacteria</taxon>
        <taxon>Pseudomonadati</taxon>
        <taxon>Bacteroidota</taxon>
        <taxon>Bacteroidia</taxon>
        <taxon>Marinilabiliales</taxon>
        <taxon>Prolixibacteraceae</taxon>
        <taxon>Mariniphaga</taxon>
    </lineage>
</organism>
<dbReference type="EMBL" id="DSDK01000007">
    <property type="protein sequence ID" value="HDR50013.1"/>
    <property type="molecule type" value="Genomic_DNA"/>
</dbReference>